<proteinExistence type="predicted"/>
<reference evidence="2" key="2">
    <citation type="submission" date="2023-06" db="EMBL/GenBank/DDBJ databases">
        <authorList>
            <consortium name="Lawrence Berkeley National Laboratory"/>
            <person name="Haridas S."/>
            <person name="Hensen N."/>
            <person name="Bonometti L."/>
            <person name="Westerberg I."/>
            <person name="Brannstrom I.O."/>
            <person name="Guillou S."/>
            <person name="Cros-Aarteil S."/>
            <person name="Calhoun S."/>
            <person name="Kuo A."/>
            <person name="Mondo S."/>
            <person name="Pangilinan J."/>
            <person name="Riley R."/>
            <person name="LaButti K."/>
            <person name="Andreopoulos B."/>
            <person name="Lipzen A."/>
            <person name="Chen C."/>
            <person name="Yanf M."/>
            <person name="Daum C."/>
            <person name="Ng V."/>
            <person name="Clum A."/>
            <person name="Steindorff A."/>
            <person name="Ohm R."/>
            <person name="Martin F."/>
            <person name="Silar P."/>
            <person name="Natvig D."/>
            <person name="Lalanne C."/>
            <person name="Gautier V."/>
            <person name="Ament-velasquez S.L."/>
            <person name="Kruys A."/>
            <person name="Hutchinson M.I."/>
            <person name="Powell A.J."/>
            <person name="Barry K."/>
            <person name="Miller A.N."/>
            <person name="Grigoriev I.V."/>
            <person name="Debuchy R."/>
            <person name="Gladieux P."/>
            <person name="Thoren M.H."/>
            <person name="Johannesson H."/>
        </authorList>
    </citation>
    <scope>NUCLEOTIDE SEQUENCE</scope>
    <source>
        <strain evidence="2">CBS 232.78</strain>
    </source>
</reference>
<evidence type="ECO:0000313" key="2">
    <source>
        <dbReference type="EMBL" id="KAK3367712.1"/>
    </source>
</evidence>
<sequence>MITAATEQEPRIVGTANKPDCRDEPEGMYDIFGNPDYSTVLTTPAIKVASELPAGTYHQPRPAEPVSEMPRMPGSWFEDAFDKSGVLQNHQHPPPVPPKPAAYAYKPMASSVGQWTAPVEYRQPEPPIPAFGQRHQQDSPVPVPFIPVIARDGFYNMEPMPVMRKSNTYRQPMESRAVPHAWNGMAVQDTTIPTIVIFPPTPALQDVDRIGEMETAQRGDVALKTRRSVAAGDVKHTPATEQPANSSMAGRIWGMLGEAFGMGK</sequence>
<gene>
    <name evidence="2" type="ORF">B0H63DRAFT_489668</name>
</gene>
<dbReference type="AlphaFoldDB" id="A0AAE0K110"/>
<evidence type="ECO:0000313" key="3">
    <source>
        <dbReference type="Proteomes" id="UP001285441"/>
    </source>
</evidence>
<dbReference type="EMBL" id="JAULSW010000011">
    <property type="protein sequence ID" value="KAK3367712.1"/>
    <property type="molecule type" value="Genomic_DNA"/>
</dbReference>
<protein>
    <submittedName>
        <fullName evidence="2">Uncharacterized protein</fullName>
    </submittedName>
</protein>
<evidence type="ECO:0000256" key="1">
    <source>
        <dbReference type="SAM" id="MobiDB-lite"/>
    </source>
</evidence>
<reference evidence="2" key="1">
    <citation type="journal article" date="2023" name="Mol. Phylogenet. Evol.">
        <title>Genome-scale phylogeny and comparative genomics of the fungal order Sordariales.</title>
        <authorList>
            <person name="Hensen N."/>
            <person name="Bonometti L."/>
            <person name="Westerberg I."/>
            <person name="Brannstrom I.O."/>
            <person name="Guillou S."/>
            <person name="Cros-Aarteil S."/>
            <person name="Calhoun S."/>
            <person name="Haridas S."/>
            <person name="Kuo A."/>
            <person name="Mondo S."/>
            <person name="Pangilinan J."/>
            <person name="Riley R."/>
            <person name="LaButti K."/>
            <person name="Andreopoulos B."/>
            <person name="Lipzen A."/>
            <person name="Chen C."/>
            <person name="Yan M."/>
            <person name="Daum C."/>
            <person name="Ng V."/>
            <person name="Clum A."/>
            <person name="Steindorff A."/>
            <person name="Ohm R.A."/>
            <person name="Martin F."/>
            <person name="Silar P."/>
            <person name="Natvig D.O."/>
            <person name="Lalanne C."/>
            <person name="Gautier V."/>
            <person name="Ament-Velasquez S.L."/>
            <person name="Kruys A."/>
            <person name="Hutchinson M.I."/>
            <person name="Powell A.J."/>
            <person name="Barry K."/>
            <person name="Miller A.N."/>
            <person name="Grigoriev I.V."/>
            <person name="Debuchy R."/>
            <person name="Gladieux P."/>
            <person name="Hiltunen Thoren M."/>
            <person name="Johannesson H."/>
        </authorList>
    </citation>
    <scope>NUCLEOTIDE SEQUENCE</scope>
    <source>
        <strain evidence="2">CBS 232.78</strain>
    </source>
</reference>
<organism evidence="2 3">
    <name type="scientific">Podospora didyma</name>
    <dbReference type="NCBI Taxonomy" id="330526"/>
    <lineage>
        <taxon>Eukaryota</taxon>
        <taxon>Fungi</taxon>
        <taxon>Dikarya</taxon>
        <taxon>Ascomycota</taxon>
        <taxon>Pezizomycotina</taxon>
        <taxon>Sordariomycetes</taxon>
        <taxon>Sordariomycetidae</taxon>
        <taxon>Sordariales</taxon>
        <taxon>Podosporaceae</taxon>
        <taxon>Podospora</taxon>
    </lineage>
</organism>
<name>A0AAE0K110_9PEZI</name>
<comment type="caution">
    <text evidence="2">The sequence shown here is derived from an EMBL/GenBank/DDBJ whole genome shotgun (WGS) entry which is preliminary data.</text>
</comment>
<dbReference type="Proteomes" id="UP001285441">
    <property type="component" value="Unassembled WGS sequence"/>
</dbReference>
<accession>A0AAE0K110</accession>
<feature type="region of interest" description="Disordered" evidence="1">
    <location>
        <begin position="1"/>
        <end position="24"/>
    </location>
</feature>
<keyword evidence="3" id="KW-1185">Reference proteome</keyword>